<organism evidence="5 6">
    <name type="scientific">Pelotomaculum schinkii</name>
    <dbReference type="NCBI Taxonomy" id="78350"/>
    <lineage>
        <taxon>Bacteria</taxon>
        <taxon>Bacillati</taxon>
        <taxon>Bacillota</taxon>
        <taxon>Clostridia</taxon>
        <taxon>Eubacteriales</taxon>
        <taxon>Desulfotomaculaceae</taxon>
        <taxon>Pelotomaculum</taxon>
    </lineage>
</organism>
<reference evidence="5 6" key="1">
    <citation type="journal article" date="2018" name="Environ. Microbiol.">
        <title>Novel energy conservation strategies and behaviour of Pelotomaculum schinkii driving syntrophic propionate catabolism.</title>
        <authorList>
            <person name="Hidalgo-Ahumada C.A.P."/>
            <person name="Nobu M.K."/>
            <person name="Narihiro T."/>
            <person name="Tamaki H."/>
            <person name="Liu W.T."/>
            <person name="Kamagata Y."/>
            <person name="Stams A.J.M."/>
            <person name="Imachi H."/>
            <person name="Sousa D.Z."/>
        </authorList>
    </citation>
    <scope>NUCLEOTIDE SEQUENCE [LARGE SCALE GENOMIC DNA]</scope>
    <source>
        <strain evidence="5 6">HH</strain>
    </source>
</reference>
<accession>A0A4Y7RH52</accession>
<feature type="domain" description="SLH" evidence="4">
    <location>
        <begin position="220"/>
        <end position="283"/>
    </location>
</feature>
<dbReference type="AlphaFoldDB" id="A0A4Y7RH52"/>
<sequence length="292" mass="32068">MRKVLSVVVALSMMLMLSAGAAMAKNQDGEKDNAGNTKAAVQSDSTQGDSTVQADSESNGKSNGESKVTGQEHKSYQGQQLKEFKQKLDAYQAQGEVEEDIPDINGHWAAESIKKMKAIGVFEGYEDGTFRPEDSITQAEITVLVMRMANKNTWQEDNQLTIEDLNLEDVPDWARESVREAVYKGVVNINRFQSQVQADRALVAVELAKALELTPVDTEDIPFADGSLISPEDLGYIMALYQEGIIVGSPEGKFNPNSAITRAEMAVIAERVINQTEVIQDTEQETESDTEQ</sequence>
<gene>
    <name evidence="5" type="primary">ancA_4</name>
    <name evidence="5" type="ORF">Psch_01182</name>
</gene>
<feature type="chain" id="PRO_5021252967" evidence="3">
    <location>
        <begin position="25"/>
        <end position="292"/>
    </location>
</feature>
<dbReference type="InterPro" id="IPR051465">
    <property type="entry name" value="Cell_Envelope_Struct_Comp"/>
</dbReference>
<evidence type="ECO:0000313" key="6">
    <source>
        <dbReference type="Proteomes" id="UP000298324"/>
    </source>
</evidence>
<dbReference type="Proteomes" id="UP000298324">
    <property type="component" value="Unassembled WGS sequence"/>
</dbReference>
<feature type="region of interest" description="Disordered" evidence="2">
    <location>
        <begin position="27"/>
        <end position="78"/>
    </location>
</feature>
<keyword evidence="1" id="KW-0677">Repeat</keyword>
<comment type="caution">
    <text evidence="5">The sequence shown here is derived from an EMBL/GenBank/DDBJ whole genome shotgun (WGS) entry which is preliminary data.</text>
</comment>
<evidence type="ECO:0000313" key="5">
    <source>
        <dbReference type="EMBL" id="TEB07627.1"/>
    </source>
</evidence>
<dbReference type="PANTHER" id="PTHR43308:SF5">
    <property type="entry name" value="S-LAYER PROTEIN _ PEPTIDOGLYCAN ENDO-BETA-N-ACETYLGLUCOSAMINIDASE"/>
    <property type="match status" value="1"/>
</dbReference>
<feature type="domain" description="SLH" evidence="4">
    <location>
        <begin position="96"/>
        <end position="159"/>
    </location>
</feature>
<dbReference type="RefSeq" id="WP_190239472.1">
    <property type="nucleotide sequence ID" value="NZ_QFGA01000001.1"/>
</dbReference>
<evidence type="ECO:0000256" key="1">
    <source>
        <dbReference type="ARBA" id="ARBA00022737"/>
    </source>
</evidence>
<evidence type="ECO:0000256" key="3">
    <source>
        <dbReference type="SAM" id="SignalP"/>
    </source>
</evidence>
<dbReference type="EMBL" id="QFGA01000001">
    <property type="protein sequence ID" value="TEB07627.1"/>
    <property type="molecule type" value="Genomic_DNA"/>
</dbReference>
<dbReference type="Pfam" id="PF00395">
    <property type="entry name" value="SLH"/>
    <property type="match status" value="2"/>
</dbReference>
<evidence type="ECO:0000256" key="2">
    <source>
        <dbReference type="SAM" id="MobiDB-lite"/>
    </source>
</evidence>
<protein>
    <submittedName>
        <fullName evidence="5">Cellulosome-anchoring protein</fullName>
    </submittedName>
</protein>
<dbReference type="InterPro" id="IPR001119">
    <property type="entry name" value="SLH_dom"/>
</dbReference>
<keyword evidence="3" id="KW-0732">Signal</keyword>
<proteinExistence type="predicted"/>
<dbReference type="PROSITE" id="PS51272">
    <property type="entry name" value="SLH"/>
    <property type="match status" value="2"/>
</dbReference>
<evidence type="ECO:0000259" key="4">
    <source>
        <dbReference type="PROSITE" id="PS51272"/>
    </source>
</evidence>
<name>A0A4Y7RH52_9FIRM</name>
<keyword evidence="6" id="KW-1185">Reference proteome</keyword>
<feature type="compositionally biased region" description="Polar residues" evidence="2">
    <location>
        <begin position="34"/>
        <end position="69"/>
    </location>
</feature>
<feature type="signal peptide" evidence="3">
    <location>
        <begin position="1"/>
        <end position="24"/>
    </location>
</feature>
<dbReference type="PANTHER" id="PTHR43308">
    <property type="entry name" value="OUTER MEMBRANE PROTEIN ALPHA-RELATED"/>
    <property type="match status" value="1"/>
</dbReference>